<feature type="transmembrane region" description="Helical" evidence="2">
    <location>
        <begin position="86"/>
        <end position="109"/>
    </location>
</feature>
<evidence type="ECO:0000313" key="4">
    <source>
        <dbReference type="Proteomes" id="UP000800035"/>
    </source>
</evidence>
<dbReference type="EMBL" id="ML976996">
    <property type="protein sequence ID" value="KAF1955067.1"/>
    <property type="molecule type" value="Genomic_DNA"/>
</dbReference>
<sequence length="506" mass="55810">MTTPTLTAPSPPPPHPAPHESERDRTRASHLDNLITSHILTVITTLLVLLMLLWHASSSDLINDYGMPRQWEKQFLRMQFEGGSGVVWGGMFVMIPIDFLHALLALGWYHGCRFERGEDMSVVIIPGAVRARESRRREAEREREREDAEEAASMTVLYSPSPRPSQSTTRSTTTNNNKNNNNDKNAGQHHPPPSSPSSSYTTTSASASTLVSNTSQKSHNSHKKEERVPIPLPQHVPSTMHPLFSAKLPPGQKFWALCGFDCLLIALLAAHVGMFVTRMPTNLKVCDRDFGVWGSEGDPTQTDRMKTALNMQHRCYRINVDIHVGGGFAMAVCTLLLALHAFHLVYRLYERREFGQRGFAPEGAGAGADDKPMKKTVDEENGDYFPKSKGIPTVKPETDILGQIDGGCTTNIHSTNTTTAAAAATTSLIIDTETGIRFRDWSRERDACTYGRGYRGRRQFGSLADYGNVNGDGRSHGRGRGEGGDGDGDGDGAERWREVLLECLVP</sequence>
<feature type="compositionally biased region" description="Basic and acidic residues" evidence="1">
    <location>
        <begin position="130"/>
        <end position="146"/>
    </location>
</feature>
<dbReference type="Proteomes" id="UP000800035">
    <property type="component" value="Unassembled WGS sequence"/>
</dbReference>
<feature type="compositionally biased region" description="Low complexity" evidence="1">
    <location>
        <begin position="196"/>
        <end position="209"/>
    </location>
</feature>
<feature type="region of interest" description="Disordered" evidence="1">
    <location>
        <begin position="1"/>
        <end position="26"/>
    </location>
</feature>
<protein>
    <submittedName>
        <fullName evidence="3">Uncharacterized protein</fullName>
    </submittedName>
</protein>
<dbReference type="AlphaFoldDB" id="A0A6A5U1J1"/>
<organism evidence="3 4">
    <name type="scientific">Byssothecium circinans</name>
    <dbReference type="NCBI Taxonomy" id="147558"/>
    <lineage>
        <taxon>Eukaryota</taxon>
        <taxon>Fungi</taxon>
        <taxon>Dikarya</taxon>
        <taxon>Ascomycota</taxon>
        <taxon>Pezizomycotina</taxon>
        <taxon>Dothideomycetes</taxon>
        <taxon>Pleosporomycetidae</taxon>
        <taxon>Pleosporales</taxon>
        <taxon>Massarineae</taxon>
        <taxon>Massarinaceae</taxon>
        <taxon>Byssothecium</taxon>
    </lineage>
</organism>
<evidence type="ECO:0000313" key="3">
    <source>
        <dbReference type="EMBL" id="KAF1955067.1"/>
    </source>
</evidence>
<keyword evidence="2" id="KW-1133">Transmembrane helix</keyword>
<keyword evidence="2" id="KW-0472">Membrane</keyword>
<accession>A0A6A5U1J1</accession>
<dbReference type="OrthoDB" id="3800069at2759"/>
<evidence type="ECO:0000256" key="1">
    <source>
        <dbReference type="SAM" id="MobiDB-lite"/>
    </source>
</evidence>
<feature type="compositionally biased region" description="Basic and acidic residues" evidence="1">
    <location>
        <begin position="17"/>
        <end position="26"/>
    </location>
</feature>
<reference evidence="3" key="1">
    <citation type="journal article" date="2020" name="Stud. Mycol.">
        <title>101 Dothideomycetes genomes: a test case for predicting lifestyles and emergence of pathogens.</title>
        <authorList>
            <person name="Haridas S."/>
            <person name="Albert R."/>
            <person name="Binder M."/>
            <person name="Bloem J."/>
            <person name="Labutti K."/>
            <person name="Salamov A."/>
            <person name="Andreopoulos B."/>
            <person name="Baker S."/>
            <person name="Barry K."/>
            <person name="Bills G."/>
            <person name="Bluhm B."/>
            <person name="Cannon C."/>
            <person name="Castanera R."/>
            <person name="Culley D."/>
            <person name="Daum C."/>
            <person name="Ezra D."/>
            <person name="Gonzalez J."/>
            <person name="Henrissat B."/>
            <person name="Kuo A."/>
            <person name="Liang C."/>
            <person name="Lipzen A."/>
            <person name="Lutzoni F."/>
            <person name="Magnuson J."/>
            <person name="Mondo S."/>
            <person name="Nolan M."/>
            <person name="Ohm R."/>
            <person name="Pangilinan J."/>
            <person name="Park H.-J."/>
            <person name="Ramirez L."/>
            <person name="Alfaro M."/>
            <person name="Sun H."/>
            <person name="Tritt A."/>
            <person name="Yoshinaga Y."/>
            <person name="Zwiers L.-H."/>
            <person name="Turgeon B."/>
            <person name="Goodwin S."/>
            <person name="Spatafora J."/>
            <person name="Crous P."/>
            <person name="Grigoriev I."/>
        </authorList>
    </citation>
    <scope>NUCLEOTIDE SEQUENCE</scope>
    <source>
        <strain evidence="3">CBS 675.92</strain>
    </source>
</reference>
<feature type="transmembrane region" description="Helical" evidence="2">
    <location>
        <begin position="33"/>
        <end position="54"/>
    </location>
</feature>
<keyword evidence="4" id="KW-1185">Reference proteome</keyword>
<feature type="transmembrane region" description="Helical" evidence="2">
    <location>
        <begin position="254"/>
        <end position="276"/>
    </location>
</feature>
<feature type="compositionally biased region" description="Low complexity" evidence="1">
    <location>
        <begin position="164"/>
        <end position="185"/>
    </location>
</feature>
<proteinExistence type="predicted"/>
<feature type="transmembrane region" description="Helical" evidence="2">
    <location>
        <begin position="328"/>
        <end position="349"/>
    </location>
</feature>
<feature type="compositionally biased region" description="Basic and acidic residues" evidence="1">
    <location>
        <begin position="473"/>
        <end position="483"/>
    </location>
</feature>
<name>A0A6A5U1J1_9PLEO</name>
<evidence type="ECO:0000256" key="2">
    <source>
        <dbReference type="SAM" id="Phobius"/>
    </source>
</evidence>
<feature type="region of interest" description="Disordered" evidence="1">
    <location>
        <begin position="462"/>
        <end position="492"/>
    </location>
</feature>
<gene>
    <name evidence="3" type="ORF">CC80DRAFT_536466</name>
</gene>
<keyword evidence="2" id="KW-0812">Transmembrane</keyword>
<feature type="region of interest" description="Disordered" evidence="1">
    <location>
        <begin position="130"/>
        <end position="234"/>
    </location>
</feature>